<feature type="transmembrane region" description="Helical" evidence="5">
    <location>
        <begin position="21"/>
        <end position="41"/>
    </location>
</feature>
<name>A0A150J898_9EURY</name>
<comment type="subcellular location">
    <subcellularLocation>
        <location evidence="1">Endomembrane system</location>
        <topology evidence="1">Multi-pass membrane protein</topology>
    </subcellularLocation>
</comment>
<dbReference type="GO" id="GO:0012505">
    <property type="term" value="C:endomembrane system"/>
    <property type="evidence" value="ECO:0007669"/>
    <property type="project" value="UniProtKB-SubCell"/>
</dbReference>
<evidence type="ECO:0000256" key="2">
    <source>
        <dbReference type="ARBA" id="ARBA00022692"/>
    </source>
</evidence>
<evidence type="ECO:0000313" key="8">
    <source>
        <dbReference type="Proteomes" id="UP000075578"/>
    </source>
</evidence>
<proteinExistence type="predicted"/>
<reference evidence="7 8" key="1">
    <citation type="journal article" date="2016" name="ISME J.">
        <title>Chasing the elusive Euryarchaeota class WSA2: genomes reveal a uniquely fastidious methyl-reducing methanogen.</title>
        <authorList>
            <person name="Nobu M.K."/>
            <person name="Narihiro T."/>
            <person name="Kuroda K."/>
            <person name="Mei R."/>
            <person name="Liu W.T."/>
        </authorList>
    </citation>
    <scope>NUCLEOTIDE SEQUENCE [LARGE SCALE GENOMIC DNA]</scope>
    <source>
        <strain evidence="7">U1lsi0528_Bin089</strain>
    </source>
</reference>
<keyword evidence="2 5" id="KW-0812">Transmembrane</keyword>
<comment type="caution">
    <text evidence="7">The sequence shown here is derived from an EMBL/GenBank/DDBJ whole genome shotgun (WGS) entry which is preliminary data.</text>
</comment>
<gene>
    <name evidence="7" type="ORF">AMQ74_00383</name>
</gene>
<evidence type="ECO:0000256" key="4">
    <source>
        <dbReference type="ARBA" id="ARBA00023136"/>
    </source>
</evidence>
<dbReference type="Pfam" id="PF06803">
    <property type="entry name" value="DUF1232"/>
    <property type="match status" value="1"/>
</dbReference>
<evidence type="ECO:0000256" key="5">
    <source>
        <dbReference type="SAM" id="Phobius"/>
    </source>
</evidence>
<keyword evidence="3 5" id="KW-1133">Transmembrane helix</keyword>
<evidence type="ECO:0000256" key="3">
    <source>
        <dbReference type="ARBA" id="ARBA00022989"/>
    </source>
</evidence>
<dbReference type="Proteomes" id="UP000075578">
    <property type="component" value="Unassembled WGS sequence"/>
</dbReference>
<protein>
    <recommendedName>
        <fullName evidence="6">DUF1232 domain-containing protein</fullName>
    </recommendedName>
</protein>
<feature type="transmembrane region" description="Helical" evidence="5">
    <location>
        <begin position="47"/>
        <end position="69"/>
    </location>
</feature>
<dbReference type="PATRIC" id="fig|1705564.3.peg.384"/>
<evidence type="ECO:0000313" key="7">
    <source>
        <dbReference type="EMBL" id="KYC53430.1"/>
    </source>
</evidence>
<organism evidence="7 8">
    <name type="scientific">Candidatus Methanofastidiosum methylothiophilum</name>
    <dbReference type="NCBI Taxonomy" id="1705564"/>
    <lineage>
        <taxon>Archaea</taxon>
        <taxon>Methanobacteriati</taxon>
        <taxon>Methanobacteriota</taxon>
        <taxon>Stenosarchaea group</taxon>
        <taxon>Candidatus Methanofastidiosia</taxon>
        <taxon>Candidatus Methanofastidiosales</taxon>
        <taxon>Candidatus Methanofastidiosaceae</taxon>
        <taxon>Candidatus Methanofastidiosum</taxon>
    </lineage>
</organism>
<dbReference type="InterPro" id="IPR010652">
    <property type="entry name" value="DUF1232"/>
</dbReference>
<feature type="domain" description="DUF1232" evidence="6">
    <location>
        <begin position="27"/>
        <end position="58"/>
    </location>
</feature>
<accession>A0A150J898</accession>
<evidence type="ECO:0000256" key="1">
    <source>
        <dbReference type="ARBA" id="ARBA00004127"/>
    </source>
</evidence>
<keyword evidence="4 5" id="KW-0472">Membrane</keyword>
<evidence type="ECO:0000259" key="6">
    <source>
        <dbReference type="Pfam" id="PF06803"/>
    </source>
</evidence>
<sequence>MLSRYGVNSQDISLLKDPKSIALMIFLILNIIYILSPIDFIPDFIPIIGWIDDIIALLIAISIGIKLFIKKRS</sequence>
<dbReference type="AlphaFoldDB" id="A0A150J898"/>
<dbReference type="EMBL" id="LNGD01000013">
    <property type="protein sequence ID" value="KYC53430.1"/>
    <property type="molecule type" value="Genomic_DNA"/>
</dbReference>